<dbReference type="EMBL" id="JACHIR010000001">
    <property type="protein sequence ID" value="MBB5894806.1"/>
    <property type="molecule type" value="Genomic_DNA"/>
</dbReference>
<accession>A0A7W9KLK6</accession>
<dbReference type="Pfam" id="PF01882">
    <property type="entry name" value="DUF58"/>
    <property type="match status" value="1"/>
</dbReference>
<keyword evidence="1" id="KW-0472">Membrane</keyword>
<dbReference type="InterPro" id="IPR002881">
    <property type="entry name" value="DUF58"/>
</dbReference>
<keyword evidence="1" id="KW-0812">Transmembrane</keyword>
<evidence type="ECO:0000313" key="4">
    <source>
        <dbReference type="Proteomes" id="UP000585638"/>
    </source>
</evidence>
<gene>
    <name evidence="3" type="ORF">BJ998_006002</name>
</gene>
<reference evidence="3 4" key="1">
    <citation type="submission" date="2020-08" db="EMBL/GenBank/DDBJ databases">
        <title>Sequencing the genomes of 1000 actinobacteria strains.</title>
        <authorList>
            <person name="Klenk H.-P."/>
        </authorList>
    </citation>
    <scope>NUCLEOTIDE SEQUENCE [LARGE SCALE GENOMIC DNA]</scope>
    <source>
        <strain evidence="3 4">DSM 43851</strain>
    </source>
</reference>
<protein>
    <submittedName>
        <fullName evidence="3">Uncharacterized protein (DUF58 family)</fullName>
    </submittedName>
</protein>
<evidence type="ECO:0000259" key="2">
    <source>
        <dbReference type="Pfam" id="PF01882"/>
    </source>
</evidence>
<evidence type="ECO:0000313" key="3">
    <source>
        <dbReference type="EMBL" id="MBB5894806.1"/>
    </source>
</evidence>
<feature type="domain" description="DUF58" evidence="2">
    <location>
        <begin position="206"/>
        <end position="383"/>
    </location>
</feature>
<keyword evidence="1" id="KW-1133">Transmembrane helix</keyword>
<sequence>MSTRAERIRAALLGGRNETWHGTETMRRALLLGVGLAVVGVIMHQVELVLLGAPLLISGVLGMLAAPAGEPKVRITPPPRTAESTDTPTVIVDIEPGENAELLAIRLPTKGVGGPGRVHLLPATVRRVSAPLRRSAWGEGVDVRVDHLLAGPDAMVVHGPMVGSDMSRTVLPPLDKLPVGPLPPRPAGLVGAHRSRRPGDGVELRDIRPFQPGDRLRGIDWRVSLRSNNGELYVRERHATADADIVLALDTRTDVVPELAEWSTSLLGATVRPGGSLDTSVRAAVSLAASYLRLGDRVGLVDLGRPQLGLRPGVGRRQLLRLRNQIVVCAAAAGWSPSPVLTEHQVPHGAVVVVLSPFLDDAIVQVAVHAARRGNRVLAVDVLPSQLITDRSDRWGEVVRRMLLLEHSARLTALRDRGVAVMSWSTASSSGAASIADLLRRTRR</sequence>
<comment type="caution">
    <text evidence="3">The sequence shown here is derived from an EMBL/GenBank/DDBJ whole genome shotgun (WGS) entry which is preliminary data.</text>
</comment>
<dbReference type="AlphaFoldDB" id="A0A7W9KLK6"/>
<dbReference type="PANTHER" id="PTHR33608">
    <property type="entry name" value="BLL2464 PROTEIN"/>
    <property type="match status" value="1"/>
</dbReference>
<dbReference type="PANTHER" id="PTHR33608:SF14">
    <property type="entry name" value="POSSIBLE CONSERVED SECRETED PROTEIN"/>
    <property type="match status" value="1"/>
</dbReference>
<name>A0A7W9KLK6_9PSEU</name>
<organism evidence="3 4">
    <name type="scientific">Kutzneria kofuensis</name>
    <dbReference type="NCBI Taxonomy" id="103725"/>
    <lineage>
        <taxon>Bacteria</taxon>
        <taxon>Bacillati</taxon>
        <taxon>Actinomycetota</taxon>
        <taxon>Actinomycetes</taxon>
        <taxon>Pseudonocardiales</taxon>
        <taxon>Pseudonocardiaceae</taxon>
        <taxon>Kutzneria</taxon>
    </lineage>
</organism>
<proteinExistence type="predicted"/>
<evidence type="ECO:0000256" key="1">
    <source>
        <dbReference type="SAM" id="Phobius"/>
    </source>
</evidence>
<dbReference type="Proteomes" id="UP000585638">
    <property type="component" value="Unassembled WGS sequence"/>
</dbReference>
<dbReference type="RefSeq" id="WP_184866681.1">
    <property type="nucleotide sequence ID" value="NZ_BAAAWY010000019.1"/>
</dbReference>
<keyword evidence="4" id="KW-1185">Reference proteome</keyword>
<feature type="transmembrane region" description="Helical" evidence="1">
    <location>
        <begin position="25"/>
        <end position="42"/>
    </location>
</feature>